<dbReference type="GO" id="GO:0042273">
    <property type="term" value="P:ribosomal large subunit biogenesis"/>
    <property type="evidence" value="ECO:0007669"/>
    <property type="project" value="TreeGrafter"/>
</dbReference>
<proteinExistence type="inferred from homology"/>
<evidence type="ECO:0000256" key="3">
    <source>
        <dbReference type="ARBA" id="ARBA00008479"/>
    </source>
</evidence>
<feature type="region of interest" description="Disordered" evidence="6">
    <location>
        <begin position="1"/>
        <end position="34"/>
    </location>
</feature>
<comment type="caution">
    <text evidence="7">The sequence shown here is derived from an EMBL/GenBank/DDBJ whole genome shotgun (WGS) entry which is preliminary data.</text>
</comment>
<sequence>MASVRKRKMNKSSYKKATRKTKDRQRKGNIQSNAIIAANWDPKLTLAQNYKKLGLKDRLSGPTGGTEKDIEIFIPKTEDDISVDTNKDDDDEEDENEDNNDEFDPANIPEGTAKIVRDEDGKVTKIIYGTKKATKIQPKRVEEVEKPKTEVVRQLEELASSRVVRERHLSERETEWIEKLYNKYGDNYMKMQWDKKLNPFQHSAGNLKKRVIKWKNSNESATTA</sequence>
<dbReference type="Proteomes" id="UP001165120">
    <property type="component" value="Unassembled WGS sequence"/>
</dbReference>
<name>A0A9W6SZ60_CANBO</name>
<gene>
    <name evidence="7" type="ORF">Cboi02_000116600</name>
</gene>
<protein>
    <recommendedName>
        <fullName evidence="4">Nucleolar protein 16</fullName>
    </recommendedName>
</protein>
<dbReference type="InterPro" id="IPR019002">
    <property type="entry name" value="Ribosome_biogenesis_Nop16"/>
</dbReference>
<evidence type="ECO:0000313" key="8">
    <source>
        <dbReference type="Proteomes" id="UP001165120"/>
    </source>
</evidence>
<keyword evidence="5" id="KW-0539">Nucleus</keyword>
<feature type="compositionally biased region" description="Acidic residues" evidence="6">
    <location>
        <begin position="87"/>
        <end position="104"/>
    </location>
</feature>
<organism evidence="7 8">
    <name type="scientific">Candida boidinii</name>
    <name type="common">Yeast</name>
    <dbReference type="NCBI Taxonomy" id="5477"/>
    <lineage>
        <taxon>Eukaryota</taxon>
        <taxon>Fungi</taxon>
        <taxon>Dikarya</taxon>
        <taxon>Ascomycota</taxon>
        <taxon>Saccharomycotina</taxon>
        <taxon>Pichiomycetes</taxon>
        <taxon>Pichiales</taxon>
        <taxon>Pichiaceae</taxon>
        <taxon>Ogataea</taxon>
        <taxon>Ogataea/Candida clade</taxon>
    </lineage>
</organism>
<evidence type="ECO:0000256" key="4">
    <source>
        <dbReference type="ARBA" id="ARBA00015522"/>
    </source>
</evidence>
<accession>A0A9W6SZ60</accession>
<dbReference type="PANTHER" id="PTHR13243">
    <property type="entry name" value="HSPC111 PROTEIN-RELATED"/>
    <property type="match status" value="1"/>
</dbReference>
<comment type="subcellular location">
    <subcellularLocation>
        <location evidence="2">Nucleus</location>
        <location evidence="2">Nucleolus</location>
    </subcellularLocation>
</comment>
<evidence type="ECO:0000256" key="6">
    <source>
        <dbReference type="SAM" id="MobiDB-lite"/>
    </source>
</evidence>
<comment type="function">
    <text evidence="1">Involved in the biogenesis of the 60S ribosomal subunit.</text>
</comment>
<dbReference type="PANTHER" id="PTHR13243:SF1">
    <property type="entry name" value="NUCLEOLAR PROTEIN 16"/>
    <property type="match status" value="1"/>
</dbReference>
<evidence type="ECO:0000256" key="2">
    <source>
        <dbReference type="ARBA" id="ARBA00004604"/>
    </source>
</evidence>
<comment type="similarity">
    <text evidence="3">Belongs to the NOP16 family.</text>
</comment>
<evidence type="ECO:0000313" key="7">
    <source>
        <dbReference type="EMBL" id="GME67803.1"/>
    </source>
</evidence>
<evidence type="ECO:0000256" key="1">
    <source>
        <dbReference type="ARBA" id="ARBA00002889"/>
    </source>
</evidence>
<dbReference type="Pfam" id="PF09420">
    <property type="entry name" value="Nop16"/>
    <property type="match status" value="1"/>
</dbReference>
<dbReference type="GO" id="GO:0005730">
    <property type="term" value="C:nucleolus"/>
    <property type="evidence" value="ECO:0007669"/>
    <property type="project" value="UniProtKB-SubCell"/>
</dbReference>
<feature type="compositionally biased region" description="Basic and acidic residues" evidence="6">
    <location>
        <begin position="66"/>
        <end position="79"/>
    </location>
</feature>
<dbReference type="AlphaFoldDB" id="A0A9W6SZ60"/>
<feature type="compositionally biased region" description="Basic residues" evidence="6">
    <location>
        <begin position="1"/>
        <end position="27"/>
    </location>
</feature>
<reference evidence="7" key="1">
    <citation type="submission" date="2023-04" db="EMBL/GenBank/DDBJ databases">
        <title>Candida boidinii NBRC 10035.</title>
        <authorList>
            <person name="Ichikawa N."/>
            <person name="Sato H."/>
            <person name="Tonouchi N."/>
        </authorList>
    </citation>
    <scope>NUCLEOTIDE SEQUENCE</scope>
    <source>
        <strain evidence="7">NBRC 10035</strain>
    </source>
</reference>
<feature type="region of interest" description="Disordered" evidence="6">
    <location>
        <begin position="53"/>
        <end position="115"/>
    </location>
</feature>
<evidence type="ECO:0000256" key="5">
    <source>
        <dbReference type="ARBA" id="ARBA00023242"/>
    </source>
</evidence>
<keyword evidence="8" id="KW-1185">Reference proteome</keyword>
<dbReference type="EMBL" id="BSXN01000255">
    <property type="protein sequence ID" value="GME67803.1"/>
    <property type="molecule type" value="Genomic_DNA"/>
</dbReference>